<proteinExistence type="predicted"/>
<name>A0A5E6MB50_9BACT</name>
<dbReference type="AlphaFoldDB" id="A0A5E6MB50"/>
<accession>A0A5E6MB50</accession>
<feature type="domain" description="DUF5069" evidence="1">
    <location>
        <begin position="11"/>
        <end position="142"/>
    </location>
</feature>
<comment type="caution">
    <text evidence="2">The sequence shown here is derived from an EMBL/GenBank/DDBJ whole genome shotgun (WGS) entry which is preliminary data.</text>
</comment>
<dbReference type="Pfam" id="PF16798">
    <property type="entry name" value="DUF5069"/>
    <property type="match status" value="1"/>
</dbReference>
<protein>
    <recommendedName>
        <fullName evidence="1">DUF5069 domain-containing protein</fullName>
    </recommendedName>
</protein>
<evidence type="ECO:0000259" key="1">
    <source>
        <dbReference type="Pfam" id="PF16798"/>
    </source>
</evidence>
<dbReference type="InterPro" id="IPR031849">
    <property type="entry name" value="DUF5069"/>
</dbReference>
<dbReference type="Proteomes" id="UP000381693">
    <property type="component" value="Unassembled WGS sequence"/>
</dbReference>
<evidence type="ECO:0000313" key="2">
    <source>
        <dbReference type="EMBL" id="VVM05549.1"/>
    </source>
</evidence>
<keyword evidence="3" id="KW-1185">Reference proteome</keyword>
<dbReference type="OrthoDB" id="9789697at2"/>
<sequence length="149" mass="16966">MALFFFDLTQRPPRSPRVRLGGYVCLPRLLDKGRAQLAGKAGDYRYNCPLDQRWFSFAGISAELLLAELAKERGDGEILSWIDETSSTRRAPWEIAAWSASMESRSPGDAESHQIFFERLQKLAPHREDIVGWFDLLDLDDYVSFGGRP</sequence>
<dbReference type="RefSeq" id="WP_142524744.1">
    <property type="nucleotide sequence ID" value="NZ_CABFUZ020000092.1"/>
</dbReference>
<evidence type="ECO:0000313" key="3">
    <source>
        <dbReference type="Proteomes" id="UP000381693"/>
    </source>
</evidence>
<gene>
    <name evidence="2" type="ORF">MAMC_00659</name>
</gene>
<reference evidence="2" key="1">
    <citation type="submission" date="2019-09" db="EMBL/GenBank/DDBJ databases">
        <authorList>
            <person name="Cremers G."/>
        </authorList>
    </citation>
    <scope>NUCLEOTIDE SEQUENCE [LARGE SCALE GENOMIC DNA]</scope>
    <source>
        <strain evidence="2">3B</strain>
    </source>
</reference>
<dbReference type="EMBL" id="CABFUZ020000092">
    <property type="protein sequence ID" value="VVM05549.1"/>
    <property type="molecule type" value="Genomic_DNA"/>
</dbReference>
<organism evidence="2 3">
    <name type="scientific">Methylacidimicrobium cyclopophantes</name>
    <dbReference type="NCBI Taxonomy" id="1041766"/>
    <lineage>
        <taxon>Bacteria</taxon>
        <taxon>Pseudomonadati</taxon>
        <taxon>Verrucomicrobiota</taxon>
        <taxon>Methylacidimicrobium</taxon>
    </lineage>
</organism>